<sequence length="125" mass="14096">MDSFAPPVGYLKESSADKTVLVAAVFCGGIFLFICGFFFYLFKKKLERKKKKKRKGDSHRRQRQPYRQQRPVLKAHCDSELSSPATSRFVHHDATGIMPPIAVHTSNVVGLESSPANSHHQTFYG</sequence>
<keyword evidence="2" id="KW-0472">Membrane</keyword>
<evidence type="ECO:0000256" key="2">
    <source>
        <dbReference type="SAM" id="Phobius"/>
    </source>
</evidence>
<dbReference type="EMBL" id="CAJGYM010000001">
    <property type="protein sequence ID" value="CAD6184616.1"/>
    <property type="molecule type" value="Genomic_DNA"/>
</dbReference>
<gene>
    <name evidence="3" type="ORF">CAUJ_LOCUS535</name>
</gene>
<dbReference type="AlphaFoldDB" id="A0A8S1GN98"/>
<proteinExistence type="predicted"/>
<name>A0A8S1GN98_9PELO</name>
<feature type="transmembrane region" description="Helical" evidence="2">
    <location>
        <begin position="20"/>
        <end position="42"/>
    </location>
</feature>
<feature type="region of interest" description="Disordered" evidence="1">
    <location>
        <begin position="48"/>
        <end position="71"/>
    </location>
</feature>
<evidence type="ECO:0000313" key="3">
    <source>
        <dbReference type="EMBL" id="CAD6184616.1"/>
    </source>
</evidence>
<evidence type="ECO:0000313" key="4">
    <source>
        <dbReference type="Proteomes" id="UP000835052"/>
    </source>
</evidence>
<keyword evidence="2" id="KW-1133">Transmembrane helix</keyword>
<reference evidence="3" key="1">
    <citation type="submission" date="2020-10" db="EMBL/GenBank/DDBJ databases">
        <authorList>
            <person name="Kikuchi T."/>
        </authorList>
    </citation>
    <scope>NUCLEOTIDE SEQUENCE</scope>
    <source>
        <strain evidence="3">NKZ352</strain>
    </source>
</reference>
<comment type="caution">
    <text evidence="3">The sequence shown here is derived from an EMBL/GenBank/DDBJ whole genome shotgun (WGS) entry which is preliminary data.</text>
</comment>
<evidence type="ECO:0000256" key="1">
    <source>
        <dbReference type="SAM" id="MobiDB-lite"/>
    </source>
</evidence>
<protein>
    <submittedName>
        <fullName evidence="3">Uncharacterized protein</fullName>
    </submittedName>
</protein>
<keyword evidence="2" id="KW-0812">Transmembrane</keyword>
<dbReference type="Proteomes" id="UP000835052">
    <property type="component" value="Unassembled WGS sequence"/>
</dbReference>
<feature type="compositionally biased region" description="Basic residues" evidence="1">
    <location>
        <begin position="48"/>
        <end position="64"/>
    </location>
</feature>
<keyword evidence="4" id="KW-1185">Reference proteome</keyword>
<organism evidence="3 4">
    <name type="scientific">Caenorhabditis auriculariae</name>
    <dbReference type="NCBI Taxonomy" id="2777116"/>
    <lineage>
        <taxon>Eukaryota</taxon>
        <taxon>Metazoa</taxon>
        <taxon>Ecdysozoa</taxon>
        <taxon>Nematoda</taxon>
        <taxon>Chromadorea</taxon>
        <taxon>Rhabditida</taxon>
        <taxon>Rhabditina</taxon>
        <taxon>Rhabditomorpha</taxon>
        <taxon>Rhabditoidea</taxon>
        <taxon>Rhabditidae</taxon>
        <taxon>Peloderinae</taxon>
        <taxon>Caenorhabditis</taxon>
    </lineage>
</organism>
<accession>A0A8S1GN98</accession>